<dbReference type="GeneID" id="94845212"/>
<dbReference type="PANTHER" id="PTHR45661:SF3">
    <property type="entry name" value="IG-LIKE DOMAIN-CONTAINING PROTEIN"/>
    <property type="match status" value="1"/>
</dbReference>
<keyword evidence="2" id="KW-1185">Reference proteome</keyword>
<accession>A0A1J4JGR3</accession>
<dbReference type="Gene3D" id="3.80.10.10">
    <property type="entry name" value="Ribonuclease Inhibitor"/>
    <property type="match status" value="3"/>
</dbReference>
<dbReference type="InterPro" id="IPR053139">
    <property type="entry name" value="Surface_bspA-like"/>
</dbReference>
<evidence type="ECO:0000313" key="2">
    <source>
        <dbReference type="Proteomes" id="UP000179807"/>
    </source>
</evidence>
<comment type="caution">
    <text evidence="1">The sequence shown here is derived from an EMBL/GenBank/DDBJ whole genome shotgun (WGS) entry which is preliminary data.</text>
</comment>
<dbReference type="InterPro" id="IPR032675">
    <property type="entry name" value="LRR_dom_sf"/>
</dbReference>
<gene>
    <name evidence="1" type="ORF">TRFO_35868</name>
</gene>
<proteinExistence type="predicted"/>
<dbReference type="OrthoDB" id="1416801at2759"/>
<evidence type="ECO:0008006" key="3">
    <source>
        <dbReference type="Google" id="ProtNLM"/>
    </source>
</evidence>
<dbReference type="AlphaFoldDB" id="A0A1J4JGR3"/>
<dbReference type="Proteomes" id="UP000179807">
    <property type="component" value="Unassembled WGS sequence"/>
</dbReference>
<sequence length="773" mass="90004">MSDRNVFSIILDISGQEQFRFNSFQMTRTHYIQPKMDFIFIYKDYSYPILINVFKAISKFAETKLLPYINNFSQNKTNNETPSFNIDSIIQENVKISSLSQFFEACHFKEIQLTEENFSDFLYLTNLFEIEIFDECLQQYSKDHPKEGILKKLIQIYQNESNNEIIYDNSIFPEEIFISEHLDQFIEDDKIFKLPFQAIYRITERFSIERSKKEAIITEIRIQHPSKENDSRNDNNENDNEDEQNENLIFLTDSFQSFLLKCFKNYQSYATLLVNLFKYHSIDDIIPFVLEPSFSFSYISNPNLSKKIKAYIQDCYSEKLQIPKELNFQHNDNILFFKDNLSKDMITDKELTTIKIKEGITVVKSHFIENWMSLKVIEISSTVQIIEEEAFYNCPNIEHIIFNSEETKYQVSSFFPSTGIANFDIFQTIRIRNGDTFIYIPYQIYQKYDMYSVNFLSRDTKIKDIRFQHQTVKLYLPNLYDLKNNFKLNNFHNLQIIYFTDSIKTIPNQLLSCLRFLREIHLPDSITSIGCCAFYNCSSLVSIILPNSITSIGKYAFRSCSSLVNIKFPNSLTSIGSHAFRSCSSLVSINLPNSITSIGSHAFDSCSSLVSINLPNSLKYFDPSIFTSCKSLKILRLPNSIHWLKKDRLAYSHIEKLIFQNSPETIPKQAFYSLTDLKEIFFPDSLTTIDEEAFCNCISLEKLYFPASLTTICKGAFSGCSQLKEVYFPNTLKTIEAQAFSHCHSLDTVHIPASCKIEPTAFEPEIQIKEVNI</sequence>
<evidence type="ECO:0000313" key="1">
    <source>
        <dbReference type="EMBL" id="OHS97857.1"/>
    </source>
</evidence>
<dbReference type="Pfam" id="PF13306">
    <property type="entry name" value="LRR_5"/>
    <property type="match status" value="2"/>
</dbReference>
<reference evidence="1" key="1">
    <citation type="submission" date="2016-10" db="EMBL/GenBank/DDBJ databases">
        <authorList>
            <person name="Benchimol M."/>
            <person name="Almeida L.G."/>
            <person name="Vasconcelos A.T."/>
            <person name="Perreira-Neves A."/>
            <person name="Rosa I.A."/>
            <person name="Tasca T."/>
            <person name="Bogo M.R."/>
            <person name="de Souza W."/>
        </authorList>
    </citation>
    <scope>NUCLEOTIDE SEQUENCE [LARGE SCALE GENOMIC DNA]</scope>
    <source>
        <strain evidence="1">K</strain>
    </source>
</reference>
<dbReference type="InterPro" id="IPR026906">
    <property type="entry name" value="LRR_5"/>
</dbReference>
<dbReference type="PANTHER" id="PTHR45661">
    <property type="entry name" value="SURFACE ANTIGEN"/>
    <property type="match status" value="1"/>
</dbReference>
<dbReference type="RefSeq" id="XP_068350994.1">
    <property type="nucleotide sequence ID" value="XM_068510508.1"/>
</dbReference>
<dbReference type="VEuPathDB" id="TrichDB:TRFO_35868"/>
<protein>
    <recommendedName>
        <fullName evidence="3">Surface antigen BspA-like</fullName>
    </recommendedName>
</protein>
<organism evidence="1 2">
    <name type="scientific">Tritrichomonas foetus</name>
    <dbReference type="NCBI Taxonomy" id="1144522"/>
    <lineage>
        <taxon>Eukaryota</taxon>
        <taxon>Metamonada</taxon>
        <taxon>Parabasalia</taxon>
        <taxon>Tritrichomonadida</taxon>
        <taxon>Tritrichomonadidae</taxon>
        <taxon>Tritrichomonas</taxon>
    </lineage>
</organism>
<dbReference type="EMBL" id="MLAK01001091">
    <property type="protein sequence ID" value="OHS97857.1"/>
    <property type="molecule type" value="Genomic_DNA"/>
</dbReference>
<name>A0A1J4JGR3_9EUKA</name>
<dbReference type="SUPFAM" id="SSF52058">
    <property type="entry name" value="L domain-like"/>
    <property type="match status" value="2"/>
</dbReference>